<accession>A0ABQ7Z267</accession>
<dbReference type="Proteomes" id="UP000824890">
    <property type="component" value="Unassembled WGS sequence"/>
</dbReference>
<sequence length="177" mass="20427">MKITFRIRCQLREELILGGGGIERALINHHVEKTLRIVRVARASRVKSGSVEGSCHLDVRTWEHIVEIQSVLWHLQEIMALFRLGLQKKVTETELADEITVVCNGMEGAYIRKFHVIECKCGSCGAKKQSPCEWEQHTGCRAKKWKYSVKVKGTMLTVEKWLHPLYILVDFFCLYEI</sequence>
<evidence type="ECO:0000313" key="1">
    <source>
        <dbReference type="EMBL" id="KAH0874274.1"/>
    </source>
</evidence>
<dbReference type="Gene3D" id="3.10.390.10">
    <property type="entry name" value="SAND domain-like"/>
    <property type="match status" value="1"/>
</dbReference>
<dbReference type="EMBL" id="JAGKQM010000016">
    <property type="protein sequence ID" value="KAH0874274.1"/>
    <property type="molecule type" value="Genomic_DNA"/>
</dbReference>
<proteinExistence type="predicted"/>
<gene>
    <name evidence="1" type="ORF">HID58_071636</name>
</gene>
<name>A0ABQ7Z267_BRANA</name>
<protein>
    <submittedName>
        <fullName evidence="1">Uncharacterized protein</fullName>
    </submittedName>
</protein>
<organism evidence="1 2">
    <name type="scientific">Brassica napus</name>
    <name type="common">Rape</name>
    <dbReference type="NCBI Taxonomy" id="3708"/>
    <lineage>
        <taxon>Eukaryota</taxon>
        <taxon>Viridiplantae</taxon>
        <taxon>Streptophyta</taxon>
        <taxon>Embryophyta</taxon>
        <taxon>Tracheophyta</taxon>
        <taxon>Spermatophyta</taxon>
        <taxon>Magnoliopsida</taxon>
        <taxon>eudicotyledons</taxon>
        <taxon>Gunneridae</taxon>
        <taxon>Pentapetalae</taxon>
        <taxon>rosids</taxon>
        <taxon>malvids</taxon>
        <taxon>Brassicales</taxon>
        <taxon>Brassicaceae</taxon>
        <taxon>Brassiceae</taxon>
        <taxon>Brassica</taxon>
    </lineage>
</organism>
<dbReference type="InterPro" id="IPR010919">
    <property type="entry name" value="SAND-like_dom_sf"/>
</dbReference>
<evidence type="ECO:0000313" key="2">
    <source>
        <dbReference type="Proteomes" id="UP000824890"/>
    </source>
</evidence>
<keyword evidence="2" id="KW-1185">Reference proteome</keyword>
<comment type="caution">
    <text evidence="1">The sequence shown here is derived from an EMBL/GenBank/DDBJ whole genome shotgun (WGS) entry which is preliminary data.</text>
</comment>
<reference evidence="1 2" key="1">
    <citation type="submission" date="2021-05" db="EMBL/GenBank/DDBJ databases">
        <title>Genome Assembly of Synthetic Allotetraploid Brassica napus Reveals Homoeologous Exchanges between Subgenomes.</title>
        <authorList>
            <person name="Davis J.T."/>
        </authorList>
    </citation>
    <scope>NUCLEOTIDE SEQUENCE [LARGE SCALE GENOMIC DNA]</scope>
    <source>
        <strain evidence="2">cv. Da-Ae</strain>
        <tissue evidence="1">Seedling</tissue>
    </source>
</reference>